<evidence type="ECO:0000256" key="3">
    <source>
        <dbReference type="ARBA" id="ARBA00022692"/>
    </source>
</evidence>
<dbReference type="Proteomes" id="UP000463961">
    <property type="component" value="Chromosome"/>
</dbReference>
<dbReference type="PANTHER" id="PTHR37481:SF1">
    <property type="entry name" value="LIPOPOLYSACCHARIDE EXPORT SYSTEM PROTEIN LPTC"/>
    <property type="match status" value="1"/>
</dbReference>
<protein>
    <submittedName>
        <fullName evidence="7">LPS export ABC transporter periplasmic protein LptC</fullName>
    </submittedName>
</protein>
<keyword evidence="8" id="KW-1185">Reference proteome</keyword>
<dbReference type="Gene3D" id="2.60.450.10">
    <property type="entry name" value="Lipopolysaccharide (LPS) transport protein A like domain"/>
    <property type="match status" value="1"/>
</dbReference>
<dbReference type="GO" id="GO:0005886">
    <property type="term" value="C:plasma membrane"/>
    <property type="evidence" value="ECO:0007669"/>
    <property type="project" value="InterPro"/>
</dbReference>
<dbReference type="InterPro" id="IPR026265">
    <property type="entry name" value="LptC"/>
</dbReference>
<evidence type="ECO:0000256" key="2">
    <source>
        <dbReference type="ARBA" id="ARBA00022519"/>
    </source>
</evidence>
<dbReference type="NCBIfam" id="TIGR04409">
    <property type="entry name" value="LptC_YrbK"/>
    <property type="match status" value="1"/>
</dbReference>
<keyword evidence="2" id="KW-0997">Cell inner membrane</keyword>
<dbReference type="AlphaFoldDB" id="A0A7R6R3X9"/>
<gene>
    <name evidence="7" type="ORF">ICHIAU1_02380</name>
</gene>
<reference evidence="8" key="1">
    <citation type="submission" date="2020-01" db="EMBL/GenBank/DDBJ databases">
        <title>Phosphoaccumulans saitamaens gen. nov., sp. nov., a polyphosphate accumulating bacterium isolated from surface river water.</title>
        <authorList>
            <person name="Watanabe K."/>
            <person name="Suda W."/>
        </authorList>
    </citation>
    <scope>NUCLEOTIDE SEQUENCE [LARGE SCALE GENOMIC DNA]</scope>
    <source>
        <strain evidence="8">ICHIAU1</strain>
    </source>
</reference>
<evidence type="ECO:0000256" key="1">
    <source>
        <dbReference type="ARBA" id="ARBA00022475"/>
    </source>
</evidence>
<dbReference type="PANTHER" id="PTHR37481">
    <property type="entry name" value="LIPOPOLYSACCHARIDE EXPORT SYSTEM PROTEIN LPTC"/>
    <property type="match status" value="1"/>
</dbReference>
<evidence type="ECO:0000256" key="6">
    <source>
        <dbReference type="SAM" id="Phobius"/>
    </source>
</evidence>
<keyword evidence="1" id="KW-1003">Cell membrane</keyword>
<sequence>MFNRTPDSVVQPVLRDIVTAAFPIGLMTLLAALSYWLNIVATAEPVDIGGRFRHDPDTIILNFDAISYDEAGNRKAGLQGTQLMHFPDDESSVIQKPLLRRFSLSTAASTVNANQAIVNSDGSEVDLTGDVKAVRPAQGGKPALTLTAPHMHVLVDEERARTPGFARIQQGSSWISGTGFEADNVTQTFKFHSNVTGSYKR</sequence>
<dbReference type="RefSeq" id="WP_162049091.1">
    <property type="nucleotide sequence ID" value="NZ_AP022345.1"/>
</dbReference>
<dbReference type="OrthoDB" id="8589410at2"/>
<evidence type="ECO:0000256" key="5">
    <source>
        <dbReference type="ARBA" id="ARBA00023136"/>
    </source>
</evidence>
<evidence type="ECO:0000313" key="8">
    <source>
        <dbReference type="Proteomes" id="UP000463961"/>
    </source>
</evidence>
<dbReference type="GO" id="GO:0030288">
    <property type="term" value="C:outer membrane-bounded periplasmic space"/>
    <property type="evidence" value="ECO:0007669"/>
    <property type="project" value="TreeGrafter"/>
</dbReference>
<dbReference type="EMBL" id="AP022345">
    <property type="protein sequence ID" value="BBU67955.1"/>
    <property type="molecule type" value="Genomic_DNA"/>
</dbReference>
<evidence type="ECO:0000313" key="7">
    <source>
        <dbReference type="EMBL" id="BBU67955.1"/>
    </source>
</evidence>
<dbReference type="InterPro" id="IPR010664">
    <property type="entry name" value="LipoPS_assembly_LptC-rel"/>
</dbReference>
<dbReference type="GO" id="GO:0015221">
    <property type="term" value="F:lipopolysaccharide transmembrane transporter activity"/>
    <property type="evidence" value="ECO:0007669"/>
    <property type="project" value="InterPro"/>
</dbReference>
<accession>A0A7R6R3X9</accession>
<dbReference type="InterPro" id="IPR052363">
    <property type="entry name" value="LPS_export_LptC"/>
</dbReference>
<dbReference type="GO" id="GO:0017089">
    <property type="term" value="F:glycolipid transfer activity"/>
    <property type="evidence" value="ECO:0007669"/>
    <property type="project" value="TreeGrafter"/>
</dbReference>
<feature type="transmembrane region" description="Helical" evidence="6">
    <location>
        <begin position="20"/>
        <end position="43"/>
    </location>
</feature>
<keyword evidence="5 6" id="KW-0472">Membrane</keyword>
<dbReference type="Pfam" id="PF06835">
    <property type="entry name" value="LptC"/>
    <property type="match status" value="1"/>
</dbReference>
<proteinExistence type="predicted"/>
<keyword evidence="3 6" id="KW-0812">Transmembrane</keyword>
<organism evidence="7 8">
    <name type="scientific">Fluviibacter phosphoraccumulans</name>
    <dbReference type="NCBI Taxonomy" id="1751046"/>
    <lineage>
        <taxon>Bacteria</taxon>
        <taxon>Pseudomonadati</taxon>
        <taxon>Pseudomonadota</taxon>
        <taxon>Betaproteobacteria</taxon>
        <taxon>Rhodocyclales</taxon>
        <taxon>Fluviibacteraceae</taxon>
        <taxon>Fluviibacter</taxon>
    </lineage>
</organism>
<keyword evidence="4 6" id="KW-1133">Transmembrane helix</keyword>
<evidence type="ECO:0000256" key="4">
    <source>
        <dbReference type="ARBA" id="ARBA00022989"/>
    </source>
</evidence>
<name>A0A7R6R3X9_9RHOO</name>